<gene>
    <name evidence="2" type="ORF">NDI56_12970</name>
</gene>
<organism evidence="2 3">
    <name type="scientific">Haloarcula saliterrae</name>
    <dbReference type="NCBI Taxonomy" id="2950534"/>
    <lineage>
        <taxon>Archaea</taxon>
        <taxon>Methanobacteriati</taxon>
        <taxon>Methanobacteriota</taxon>
        <taxon>Stenosarchaea group</taxon>
        <taxon>Halobacteria</taxon>
        <taxon>Halobacteriales</taxon>
        <taxon>Haloarculaceae</taxon>
        <taxon>Haloarcula</taxon>
    </lineage>
</organism>
<comment type="caution">
    <text evidence="2">The sequence shown here is derived from an EMBL/GenBank/DDBJ whole genome shotgun (WGS) entry which is preliminary data.</text>
</comment>
<dbReference type="Gene3D" id="2.130.10.10">
    <property type="entry name" value="YVTN repeat-like/Quinoprotein amine dehydrogenase"/>
    <property type="match status" value="1"/>
</dbReference>
<dbReference type="InterPro" id="IPR015943">
    <property type="entry name" value="WD40/YVTN_repeat-like_dom_sf"/>
</dbReference>
<dbReference type="RefSeq" id="WP_310919977.1">
    <property type="nucleotide sequence ID" value="NZ_JAMQON010000003.1"/>
</dbReference>
<reference evidence="2 3" key="1">
    <citation type="submission" date="2022-06" db="EMBL/GenBank/DDBJ databases">
        <title>Haloarcula sp. a new haloarchaeum isolate from saline soil.</title>
        <authorList>
            <person name="Strakova D."/>
            <person name="Galisteo C."/>
            <person name="Sanchez-Porro C."/>
            <person name="Ventosa A."/>
        </authorList>
    </citation>
    <scope>NUCLEOTIDE SEQUENCE [LARGE SCALE GENOMIC DNA]</scope>
    <source>
        <strain evidence="2 3">S1CR25-12</strain>
    </source>
</reference>
<dbReference type="Proteomes" id="UP001259659">
    <property type="component" value="Unassembled WGS sequence"/>
</dbReference>
<proteinExistence type="predicted"/>
<feature type="region of interest" description="Disordered" evidence="1">
    <location>
        <begin position="1"/>
        <end position="34"/>
    </location>
</feature>
<feature type="compositionally biased region" description="Basic and acidic residues" evidence="1">
    <location>
        <begin position="1"/>
        <end position="25"/>
    </location>
</feature>
<dbReference type="EMBL" id="JAMQON010000003">
    <property type="protein sequence ID" value="MDS0260309.1"/>
    <property type="molecule type" value="Genomic_DNA"/>
</dbReference>
<keyword evidence="2" id="KW-0378">Hydrolase</keyword>
<evidence type="ECO:0000313" key="2">
    <source>
        <dbReference type="EMBL" id="MDS0260309.1"/>
    </source>
</evidence>
<dbReference type="PANTHER" id="PTHR43739">
    <property type="entry name" value="XYLOGLUCANASE (EUROFUNG)"/>
    <property type="match status" value="1"/>
</dbReference>
<sequence length="343" mass="36823">MPGNKRLTDRLDGDEQTTDGHRPEPAADGSGPGFLVGTTDGVFRAPTLPVEDPEPCLDAGTVHRLKRPPGGDVLAATDDGLYRTSDNGRTWHDCDVPTRRVHAVTESDGQLFAGTLPAAVYRSDDGETWTECRGFQALPVRADWPTDPNQDEVRVHTLASHPAAPERLIAGVEVAGLYASTDYGRTWHEISGPFHDDVHQVVCRTAERWVLAGREGVYRTRDAGDSWTELPLGKRRYVRQLLVSEGRLYVPVARSGPLWDGESGADAALYAVDAWDGDHTRIGYAGAPVEKILSWATAGGRVFAGTTHGTLLEIAGDSAAVVGRVPVAADAPLAYGTTTLCPL</sequence>
<protein>
    <submittedName>
        <fullName evidence="2">Glycosyl hydrolase</fullName>
    </submittedName>
</protein>
<dbReference type="PANTHER" id="PTHR43739:SF5">
    <property type="entry name" value="EXO-ALPHA-SIALIDASE"/>
    <property type="match status" value="1"/>
</dbReference>
<name>A0ABU2FDH4_9EURY</name>
<accession>A0ABU2FDH4</accession>
<dbReference type="CDD" id="cd15482">
    <property type="entry name" value="Sialidase_non-viral"/>
    <property type="match status" value="1"/>
</dbReference>
<dbReference type="SUPFAM" id="SSF110296">
    <property type="entry name" value="Oligoxyloglucan reducing end-specific cellobiohydrolase"/>
    <property type="match status" value="1"/>
</dbReference>
<dbReference type="InterPro" id="IPR052025">
    <property type="entry name" value="Xyloglucanase_GH74"/>
</dbReference>
<evidence type="ECO:0000313" key="3">
    <source>
        <dbReference type="Proteomes" id="UP001259659"/>
    </source>
</evidence>
<evidence type="ECO:0000256" key="1">
    <source>
        <dbReference type="SAM" id="MobiDB-lite"/>
    </source>
</evidence>
<dbReference type="GO" id="GO:0016787">
    <property type="term" value="F:hydrolase activity"/>
    <property type="evidence" value="ECO:0007669"/>
    <property type="project" value="UniProtKB-KW"/>
</dbReference>
<keyword evidence="3" id="KW-1185">Reference proteome</keyword>